<dbReference type="InterPro" id="IPR051013">
    <property type="entry name" value="MBL_superfamily_lactonases"/>
</dbReference>
<dbReference type="EMBL" id="CP017707">
    <property type="protein sequence ID" value="AOZ52689.1"/>
    <property type="molecule type" value="Genomic_DNA"/>
</dbReference>
<keyword evidence="5" id="KW-0862">Zinc</keyword>
<dbReference type="SUPFAM" id="SSF56281">
    <property type="entry name" value="Metallo-hydrolase/oxidoreductase"/>
    <property type="match status" value="1"/>
</dbReference>
<dbReference type="CDD" id="cd07730">
    <property type="entry name" value="metallo-hydrolase-like_MBL-fold"/>
    <property type="match status" value="1"/>
</dbReference>
<sequence>MASVTAFSVGHCTHPACMALKGAGLASRCFPSRAYLIETRDRLLLWDTGYSEHFFDASRRGAYRLYPMVTPVHFDDARSLREQLRGRGISPNDIHTLLLSHFHADHIAGLRDFPQARVMASEQGWRAVRGLSGLAAVRQAFLPGLLPADMENRLSFIETLPLQALPAELAPFGHGRDVSGSGEVFVVDLPGHVAGHLGAFVLGDSGWTLLASDASWAEEGYREMRGPSELSFLVQHSRRAYYDTLARLHALHRGGRVEILLTHQEADTAC</sequence>
<keyword evidence="3" id="KW-0479">Metal-binding</keyword>
<comment type="cofactor">
    <cofactor evidence="1">
        <name>Zn(2+)</name>
        <dbReference type="ChEBI" id="CHEBI:29105"/>
    </cofactor>
</comment>
<reference evidence="6 7" key="1">
    <citation type="submission" date="2016-10" db="EMBL/GenBank/DDBJ databases">
        <title>Chromobacterium muskegensis sp. nov., an insecticidal bacterium isolated from Sphagnum bogs.</title>
        <authorList>
            <person name="Sparks M.E."/>
            <person name="Blackburn M.B."/>
            <person name="Gundersen-Rindal D.E."/>
            <person name="Mitchell A."/>
            <person name="Farrar R."/>
            <person name="Kuhar D."/>
        </authorList>
    </citation>
    <scope>NUCLEOTIDE SEQUENCE [LARGE SCALE GENOMIC DNA]</scope>
    <source>
        <strain evidence="6 7">21-1</strain>
    </source>
</reference>
<dbReference type="RefSeq" id="WP_070981660.1">
    <property type="nucleotide sequence ID" value="NZ_CP017707.1"/>
</dbReference>
<dbReference type="PANTHER" id="PTHR42978">
    <property type="entry name" value="QUORUM-QUENCHING LACTONASE YTNP-RELATED-RELATED"/>
    <property type="match status" value="1"/>
</dbReference>
<comment type="similarity">
    <text evidence="2">Belongs to the metallo-beta-lactamase superfamily.</text>
</comment>
<accession>A0A1D9LN72</accession>
<dbReference type="Proteomes" id="UP000178776">
    <property type="component" value="Chromosome"/>
</dbReference>
<evidence type="ECO:0000256" key="3">
    <source>
        <dbReference type="ARBA" id="ARBA00022723"/>
    </source>
</evidence>
<dbReference type="KEGG" id="cvc:BKX93_02775"/>
<dbReference type="InterPro" id="IPR001279">
    <property type="entry name" value="Metallo-B-lactamas"/>
</dbReference>
<dbReference type="Pfam" id="PF00753">
    <property type="entry name" value="Lactamase_B"/>
    <property type="match status" value="1"/>
</dbReference>
<dbReference type="GO" id="GO:0046872">
    <property type="term" value="F:metal ion binding"/>
    <property type="evidence" value="ECO:0007669"/>
    <property type="project" value="UniProtKB-KW"/>
</dbReference>
<dbReference type="GO" id="GO:0016787">
    <property type="term" value="F:hydrolase activity"/>
    <property type="evidence" value="ECO:0007669"/>
    <property type="project" value="UniProtKB-KW"/>
</dbReference>
<evidence type="ECO:0000256" key="4">
    <source>
        <dbReference type="ARBA" id="ARBA00022801"/>
    </source>
</evidence>
<dbReference type="GeneID" id="68840141"/>
<keyword evidence="4 6" id="KW-0378">Hydrolase</keyword>
<protein>
    <submittedName>
        <fullName evidence="6">MBL fold metallo-hydrolase</fullName>
    </submittedName>
</protein>
<evidence type="ECO:0000256" key="5">
    <source>
        <dbReference type="ARBA" id="ARBA00022833"/>
    </source>
</evidence>
<dbReference type="PANTHER" id="PTHR42978:SF2">
    <property type="entry name" value="102 KBASES UNSTABLE REGION: FROM 1 TO 119443"/>
    <property type="match status" value="1"/>
</dbReference>
<gene>
    <name evidence="6" type="ORF">BKX93_02775</name>
</gene>
<evidence type="ECO:0000313" key="6">
    <source>
        <dbReference type="EMBL" id="AOZ52689.1"/>
    </source>
</evidence>
<organism evidence="6 7">
    <name type="scientific">Chromobacterium vaccinii</name>
    <dbReference type="NCBI Taxonomy" id="1108595"/>
    <lineage>
        <taxon>Bacteria</taxon>
        <taxon>Pseudomonadati</taxon>
        <taxon>Pseudomonadota</taxon>
        <taxon>Betaproteobacteria</taxon>
        <taxon>Neisseriales</taxon>
        <taxon>Chromobacteriaceae</taxon>
        <taxon>Chromobacterium</taxon>
    </lineage>
</organism>
<name>A0A1D9LN72_9NEIS</name>
<evidence type="ECO:0000256" key="2">
    <source>
        <dbReference type="ARBA" id="ARBA00007749"/>
    </source>
</evidence>
<evidence type="ECO:0000313" key="7">
    <source>
        <dbReference type="Proteomes" id="UP000178776"/>
    </source>
</evidence>
<proteinExistence type="inferred from homology"/>
<dbReference type="SMART" id="SM00849">
    <property type="entry name" value="Lactamase_B"/>
    <property type="match status" value="1"/>
</dbReference>
<dbReference type="AlphaFoldDB" id="A0A1D9LN72"/>
<dbReference type="STRING" id="1108595.BKX93_02775"/>
<dbReference type="InterPro" id="IPR036866">
    <property type="entry name" value="RibonucZ/Hydroxyglut_hydro"/>
</dbReference>
<dbReference type="Gene3D" id="3.60.15.10">
    <property type="entry name" value="Ribonuclease Z/Hydroxyacylglutathione hydrolase-like"/>
    <property type="match status" value="1"/>
</dbReference>
<evidence type="ECO:0000256" key="1">
    <source>
        <dbReference type="ARBA" id="ARBA00001947"/>
    </source>
</evidence>